<dbReference type="PIRSF" id="PIRSF000077">
    <property type="entry name" value="Thioredoxin"/>
    <property type="match status" value="1"/>
</dbReference>
<evidence type="ECO:0000256" key="2">
    <source>
        <dbReference type="ARBA" id="ARBA00023157"/>
    </source>
</evidence>
<evidence type="ECO:0000256" key="4">
    <source>
        <dbReference type="PIRSR" id="PIRSR000077-4"/>
    </source>
</evidence>
<dbReference type="CDD" id="cd02947">
    <property type="entry name" value="TRX_family"/>
    <property type="match status" value="1"/>
</dbReference>
<dbReference type="EMBL" id="JAVHNQ010000008">
    <property type="protein sequence ID" value="KAK6340541.1"/>
    <property type="molecule type" value="Genomic_DNA"/>
</dbReference>
<dbReference type="Gene3D" id="3.40.30.10">
    <property type="entry name" value="Glutaredoxin"/>
    <property type="match status" value="1"/>
</dbReference>
<feature type="disulfide bond" description="Redox-active" evidence="4">
    <location>
        <begin position="30"/>
        <end position="33"/>
    </location>
</feature>
<evidence type="ECO:0000313" key="6">
    <source>
        <dbReference type="EMBL" id="KAK6340541.1"/>
    </source>
</evidence>
<dbReference type="PROSITE" id="PS51352">
    <property type="entry name" value="THIOREDOXIN_2"/>
    <property type="match status" value="1"/>
</dbReference>
<evidence type="ECO:0000256" key="3">
    <source>
        <dbReference type="PIRNR" id="PIRNR000077"/>
    </source>
</evidence>
<proteinExistence type="inferred from homology"/>
<protein>
    <recommendedName>
        <fullName evidence="3">Thioredoxin</fullName>
    </recommendedName>
</protein>
<evidence type="ECO:0000259" key="5">
    <source>
        <dbReference type="PROSITE" id="PS51352"/>
    </source>
</evidence>
<dbReference type="PRINTS" id="PR00421">
    <property type="entry name" value="THIOREDOXIN"/>
</dbReference>
<dbReference type="Pfam" id="PF00085">
    <property type="entry name" value="Thioredoxin"/>
    <property type="match status" value="1"/>
</dbReference>
<accession>A0AAV9UHI7</accession>
<dbReference type="PROSITE" id="PS00194">
    <property type="entry name" value="THIOREDOXIN_1"/>
    <property type="match status" value="1"/>
</dbReference>
<evidence type="ECO:0000256" key="1">
    <source>
        <dbReference type="ARBA" id="ARBA00008987"/>
    </source>
</evidence>
<dbReference type="Proteomes" id="UP001375240">
    <property type="component" value="Unassembled WGS sequence"/>
</dbReference>
<feature type="domain" description="Thioredoxin" evidence="5">
    <location>
        <begin position="1"/>
        <end position="104"/>
    </location>
</feature>
<reference evidence="6 7" key="1">
    <citation type="submission" date="2019-10" db="EMBL/GenBank/DDBJ databases">
        <authorList>
            <person name="Palmer J.M."/>
        </authorList>
    </citation>
    <scope>NUCLEOTIDE SEQUENCE [LARGE SCALE GENOMIC DNA]</scope>
    <source>
        <strain evidence="6 7">TWF696</strain>
    </source>
</reference>
<dbReference type="PANTHER" id="PTHR46115">
    <property type="entry name" value="THIOREDOXIN-LIKE PROTEIN 1"/>
    <property type="match status" value="1"/>
</dbReference>
<keyword evidence="7" id="KW-1185">Reference proteome</keyword>
<name>A0AAV9UHI7_9PEZI</name>
<gene>
    <name evidence="6" type="primary">TRX2_2</name>
    <name evidence="6" type="ORF">TWF696_008868</name>
</gene>
<comment type="similarity">
    <text evidence="1 3">Belongs to the thioredoxin family.</text>
</comment>
<keyword evidence="4" id="KW-0676">Redox-active center</keyword>
<keyword evidence="2 4" id="KW-1015">Disulfide bond</keyword>
<dbReference type="InterPro" id="IPR013766">
    <property type="entry name" value="Thioredoxin_domain"/>
</dbReference>
<evidence type="ECO:0000313" key="7">
    <source>
        <dbReference type="Proteomes" id="UP001375240"/>
    </source>
</evidence>
<dbReference type="InterPro" id="IPR017937">
    <property type="entry name" value="Thioredoxin_CS"/>
</dbReference>
<dbReference type="InterPro" id="IPR005746">
    <property type="entry name" value="Thioredoxin"/>
</dbReference>
<organism evidence="6 7">
    <name type="scientific">Orbilia brochopaga</name>
    <dbReference type="NCBI Taxonomy" id="3140254"/>
    <lineage>
        <taxon>Eukaryota</taxon>
        <taxon>Fungi</taxon>
        <taxon>Dikarya</taxon>
        <taxon>Ascomycota</taxon>
        <taxon>Pezizomycotina</taxon>
        <taxon>Orbiliomycetes</taxon>
        <taxon>Orbiliales</taxon>
        <taxon>Orbiliaceae</taxon>
        <taxon>Orbilia</taxon>
    </lineage>
</organism>
<dbReference type="InterPro" id="IPR036249">
    <property type="entry name" value="Thioredoxin-like_sf"/>
</dbReference>
<comment type="caution">
    <text evidence="6">The sequence shown here is derived from an EMBL/GenBank/DDBJ whole genome shotgun (WGS) entry which is preliminary data.</text>
</comment>
<sequence length="106" mass="11888">MVKEIKSYGEFRELIAEDKVTVIYFHAVWCGPCRIIGPFVEKLEREYTDAAFYKLDVDEVVEASQECAIRVIPTSIIFRKGEKVEDAVGANPPALENAVVTALAHE</sequence>
<dbReference type="AlphaFoldDB" id="A0AAV9UHI7"/>
<dbReference type="SUPFAM" id="SSF52833">
    <property type="entry name" value="Thioredoxin-like"/>
    <property type="match status" value="1"/>
</dbReference>
<dbReference type="GO" id="GO:0015035">
    <property type="term" value="F:protein-disulfide reductase activity"/>
    <property type="evidence" value="ECO:0007669"/>
    <property type="project" value="InterPro"/>
</dbReference>